<proteinExistence type="predicted"/>
<organism evidence="1">
    <name type="scientific">viral metagenome</name>
    <dbReference type="NCBI Taxonomy" id="1070528"/>
    <lineage>
        <taxon>unclassified sequences</taxon>
        <taxon>metagenomes</taxon>
        <taxon>organismal metagenomes</taxon>
    </lineage>
</organism>
<reference evidence="1" key="1">
    <citation type="submission" date="2017-04" db="EMBL/GenBank/DDBJ databases">
        <title>Unveiling RNA virosphere associated with marine microorganisms.</title>
        <authorList>
            <person name="Urayama S."/>
            <person name="Takaki Y."/>
            <person name="Nishi S."/>
            <person name="Yoshida Y."/>
            <person name="Deguchi S."/>
            <person name="Takai K."/>
            <person name="Nunoura T."/>
        </authorList>
    </citation>
    <scope>NUCLEOTIDE SEQUENCE</scope>
</reference>
<dbReference type="EMBL" id="BDQC01000148">
    <property type="protein sequence ID" value="GBH22548.1"/>
    <property type="molecule type" value="Genomic_RNA"/>
</dbReference>
<name>A0A2V0RIJ9_9ZZZZ</name>
<accession>A0A2V0RIJ9</accession>
<dbReference type="AlphaFoldDB" id="A0A2V0RIJ9"/>
<evidence type="ECO:0000313" key="1">
    <source>
        <dbReference type="EMBL" id="GBH22548.1"/>
    </source>
</evidence>
<sequence length="236" mass="27540">MDNLNLKANKFNTFFYQDVALLNRYCIEKSAMLRLLSKKHTRKSFNVFTNDDFSCELYVGQDGLINAIDTMIKFDCQEYPDEANNLVLIERLDKLIHWLHKELDEAANAHDHANYIDECFDCLGLIAMIIKEYGLGVMTFYGSMLSRCAHVLTPMIEVFSTINENTETDVMNNNTCYTLKGKPTFTSTKDILYLLSFKELWDDKQMRRNREIIPMRFIEQAMHLVCHKAVHHSLNN</sequence>
<comment type="caution">
    <text evidence="1">The sequence shown here is derived from an EMBL/GenBank/DDBJ whole genome shotgun (WGS) entry which is preliminary data.</text>
</comment>
<protein>
    <submittedName>
        <fullName evidence="1">Uncharacterized protein</fullName>
    </submittedName>
</protein>